<accession>A0AAJ8DZY8</accession>
<proteinExistence type="predicted"/>
<dbReference type="AlphaFoldDB" id="A0AAJ8DZY8"/>
<evidence type="ECO:0000313" key="1">
    <source>
        <dbReference type="RefSeq" id="XP_059601927.1"/>
    </source>
</evidence>
<organism evidence="1">
    <name type="scientific">Aspergillus niger</name>
    <dbReference type="NCBI Taxonomy" id="5061"/>
    <lineage>
        <taxon>Eukaryota</taxon>
        <taxon>Fungi</taxon>
        <taxon>Dikarya</taxon>
        <taxon>Ascomycota</taxon>
        <taxon>Pezizomycotina</taxon>
        <taxon>Eurotiomycetes</taxon>
        <taxon>Eurotiomycetidae</taxon>
        <taxon>Eurotiales</taxon>
        <taxon>Aspergillaceae</taxon>
        <taxon>Aspergillus</taxon>
        <taxon>Aspergillus subgen. Circumdati</taxon>
    </lineage>
</organism>
<name>A0AAJ8DZY8_ASPNG</name>
<protein>
    <submittedName>
        <fullName evidence="1">Uncharacterized protein</fullName>
    </submittedName>
</protein>
<dbReference type="GeneID" id="84592682"/>
<reference evidence="1" key="2">
    <citation type="submission" date="2025-08" db="UniProtKB">
        <authorList>
            <consortium name="RefSeq"/>
        </authorList>
    </citation>
    <scope>IDENTIFICATION</scope>
</reference>
<dbReference type="KEGG" id="ang:An12g08460"/>
<reference evidence="1" key="1">
    <citation type="submission" date="2025-02" db="EMBL/GenBank/DDBJ databases">
        <authorList>
            <consortium name="NCBI Genome Project"/>
        </authorList>
    </citation>
    <scope>NUCLEOTIDE SEQUENCE</scope>
</reference>
<sequence length="92" mass="10313">MPVWRRPKAVALGNLELPTKRGECQPNLSLHKDAHKHFATWFKITISSSCSTPPQYPPIKMPEAAGGQARIEPIMSVQPRSGFGISLWTYLR</sequence>
<dbReference type="RefSeq" id="XP_059601927.1">
    <property type="nucleotide sequence ID" value="XM_059743591.1"/>
</dbReference>
<gene>
    <name evidence="1" type="ORF">An12g08460</name>
</gene>
<dbReference type="VEuPathDB" id="FungiDB:An12g08460"/>